<proteinExistence type="predicted"/>
<name>A0ABQ8UR20_9EUKA</name>
<evidence type="ECO:0000256" key="1">
    <source>
        <dbReference type="SAM" id="Phobius"/>
    </source>
</evidence>
<keyword evidence="1" id="KW-0472">Membrane</keyword>
<protein>
    <submittedName>
        <fullName evidence="2">Uncharacterized protein</fullName>
    </submittedName>
</protein>
<accession>A0ABQ8UR20</accession>
<feature type="transmembrane region" description="Helical" evidence="1">
    <location>
        <begin position="88"/>
        <end position="107"/>
    </location>
</feature>
<reference evidence="2" key="1">
    <citation type="journal article" date="2022" name="bioRxiv">
        <title>Genomics of Preaxostyla Flagellates Illuminates Evolutionary Transitions and the Path Towards Mitochondrial Loss.</title>
        <authorList>
            <person name="Novak L.V.F."/>
            <person name="Treitli S.C."/>
            <person name="Pyrih J."/>
            <person name="Halakuc P."/>
            <person name="Pipaliya S.V."/>
            <person name="Vacek V."/>
            <person name="Brzon O."/>
            <person name="Soukal P."/>
            <person name="Eme L."/>
            <person name="Dacks J.B."/>
            <person name="Karnkowska A."/>
            <person name="Elias M."/>
            <person name="Hampl V."/>
        </authorList>
    </citation>
    <scope>NUCLEOTIDE SEQUENCE</scope>
    <source>
        <strain evidence="2">RCP-MX</strain>
    </source>
</reference>
<dbReference type="EMBL" id="JAPMOS010000015">
    <property type="protein sequence ID" value="KAJ4460142.1"/>
    <property type="molecule type" value="Genomic_DNA"/>
</dbReference>
<feature type="transmembrane region" description="Helical" evidence="1">
    <location>
        <begin position="127"/>
        <end position="146"/>
    </location>
</feature>
<evidence type="ECO:0000313" key="3">
    <source>
        <dbReference type="Proteomes" id="UP001141327"/>
    </source>
</evidence>
<keyword evidence="1" id="KW-1133">Transmembrane helix</keyword>
<organism evidence="2 3">
    <name type="scientific">Paratrimastix pyriformis</name>
    <dbReference type="NCBI Taxonomy" id="342808"/>
    <lineage>
        <taxon>Eukaryota</taxon>
        <taxon>Metamonada</taxon>
        <taxon>Preaxostyla</taxon>
        <taxon>Paratrimastigidae</taxon>
        <taxon>Paratrimastix</taxon>
    </lineage>
</organism>
<evidence type="ECO:0000313" key="2">
    <source>
        <dbReference type="EMBL" id="KAJ4460142.1"/>
    </source>
</evidence>
<dbReference type="Proteomes" id="UP001141327">
    <property type="component" value="Unassembled WGS sequence"/>
</dbReference>
<keyword evidence="1" id="KW-0812">Transmembrane</keyword>
<sequence>MSLSSQFAVIYSVGSASTNGFSGKQPREPLQHVLCVKQESVKRSWFLFMVGAVSNAIRERPTYLNDLAPRGHPNHPANSIWPHHQVGLVPLASTMFSPLAGLLWVAGLDTAAAGSPQAVEEARRKALFRRLTVFLLFMVFFLMMRLI</sequence>
<gene>
    <name evidence="2" type="ORF">PAPYR_3882</name>
</gene>
<comment type="caution">
    <text evidence="2">The sequence shown here is derived from an EMBL/GenBank/DDBJ whole genome shotgun (WGS) entry which is preliminary data.</text>
</comment>
<keyword evidence="3" id="KW-1185">Reference proteome</keyword>